<organism evidence="1 3">
    <name type="scientific">Labedella gwakjiensis</name>
    <dbReference type="NCBI Taxonomy" id="390269"/>
    <lineage>
        <taxon>Bacteria</taxon>
        <taxon>Bacillati</taxon>
        <taxon>Actinomycetota</taxon>
        <taxon>Actinomycetes</taxon>
        <taxon>Micrococcales</taxon>
        <taxon>Microbacteriaceae</taxon>
        <taxon>Labedella</taxon>
    </lineage>
</organism>
<dbReference type="EMBL" id="RZGY01000004">
    <property type="protein sequence ID" value="RUQ81965.1"/>
    <property type="molecule type" value="Genomic_DNA"/>
</dbReference>
<dbReference type="RefSeq" id="WP_106562317.1">
    <property type="nucleotide sequence ID" value="NZ_PYAU01000001.1"/>
</dbReference>
<dbReference type="Proteomes" id="UP000268291">
    <property type="component" value="Unassembled WGS sequence"/>
</dbReference>
<evidence type="ECO:0000313" key="4">
    <source>
        <dbReference type="Proteomes" id="UP000268291"/>
    </source>
</evidence>
<dbReference type="AlphaFoldDB" id="A0A2P8GT38"/>
<dbReference type="PANTHER" id="PTHR30528:SF0">
    <property type="entry name" value="CYTOPLASMIC PROTEIN"/>
    <property type="match status" value="1"/>
</dbReference>
<reference evidence="1 3" key="1">
    <citation type="submission" date="2018-03" db="EMBL/GenBank/DDBJ databases">
        <title>Genomic Encyclopedia of Archaeal and Bacterial Type Strains, Phase II (KMG-II): from individual species to whole genera.</title>
        <authorList>
            <person name="Goeker M."/>
        </authorList>
    </citation>
    <scope>NUCLEOTIDE SEQUENCE [LARGE SCALE GENOMIC DNA]</scope>
    <source>
        <strain evidence="1 3">DSM 21548</strain>
    </source>
</reference>
<dbReference type="InterPro" id="IPR009351">
    <property type="entry name" value="AlkZ-like"/>
</dbReference>
<proteinExistence type="predicted"/>
<dbReference type="Pfam" id="PF06224">
    <property type="entry name" value="AlkZ-like"/>
    <property type="match status" value="1"/>
</dbReference>
<protein>
    <submittedName>
        <fullName evidence="2">Winged helix-turn-helix domain-containing protein</fullName>
    </submittedName>
</protein>
<sequence length="372" mass="41731">MEPHRLTLDEARRIAVHAQLLGDERPDDLLDVVRHLSFLQIEPTAAVAPTADLVLRSRLGDAYAPGELLDTLEGGDVLFELSLIVRPMEDLALYRAEMAGPPRHESTLRWLEENAEFRDDVLERLEIDGPVVATEIADTSIVPWPSSGWNNNRNVIMMLECLAARGEVAVAGRRGRDRLWDLAERRYHADIPTVPLEDALRIRNERRLRALGIVRNRTTELPGESVRVGDAGEPAVIDGAPGEWRVDPAYLDGTLLARSDVHREASERTTLLSPFDALIRDRKRMVTLFGFDYALEMYTPKAKRRWGYYALPILHGDRLVGKVDATADRAAGVLRVDAVHEDEPFTRAIREGVERELDALAGWLGMRRHAAG</sequence>
<comment type="caution">
    <text evidence="1">The sequence shown here is derived from an EMBL/GenBank/DDBJ whole genome shotgun (WGS) entry which is preliminary data.</text>
</comment>
<reference evidence="2 4" key="2">
    <citation type="submission" date="2018-12" db="EMBL/GenBank/DDBJ databases">
        <authorList>
            <person name="hu s."/>
            <person name="Xu Y."/>
            <person name="Xu B."/>
            <person name="Li F."/>
        </authorList>
    </citation>
    <scope>NUCLEOTIDE SEQUENCE [LARGE SCALE GENOMIC DNA]</scope>
    <source>
        <strain evidence="2 4">KSW2-17</strain>
    </source>
</reference>
<dbReference type="PANTHER" id="PTHR30528">
    <property type="entry name" value="CYTOPLASMIC PROTEIN"/>
    <property type="match status" value="1"/>
</dbReference>
<dbReference type="Proteomes" id="UP000241203">
    <property type="component" value="Unassembled WGS sequence"/>
</dbReference>
<accession>A0A2P8GT38</accession>
<dbReference type="OrthoDB" id="9787207at2"/>
<gene>
    <name evidence="1" type="ORF">CLV49_0739</name>
    <name evidence="2" type="ORF">ELQ93_16900</name>
</gene>
<evidence type="ECO:0000313" key="3">
    <source>
        <dbReference type="Proteomes" id="UP000241203"/>
    </source>
</evidence>
<keyword evidence="4" id="KW-1185">Reference proteome</keyword>
<name>A0A2P8GT38_9MICO</name>
<evidence type="ECO:0000313" key="1">
    <source>
        <dbReference type="EMBL" id="PSL37133.1"/>
    </source>
</evidence>
<evidence type="ECO:0000313" key="2">
    <source>
        <dbReference type="EMBL" id="RUQ81965.1"/>
    </source>
</evidence>
<dbReference type="EMBL" id="PYAU01000001">
    <property type="protein sequence ID" value="PSL37133.1"/>
    <property type="molecule type" value="Genomic_DNA"/>
</dbReference>